<evidence type="ECO:0000256" key="5">
    <source>
        <dbReference type="ARBA" id="ARBA00048336"/>
    </source>
</evidence>
<comment type="catalytic activity">
    <reaction evidence="5 6">
        <text>O-phospho-L-threonyl-[protein] + H2O = L-threonyl-[protein] + phosphate</text>
        <dbReference type="Rhea" id="RHEA:47004"/>
        <dbReference type="Rhea" id="RHEA-COMP:11060"/>
        <dbReference type="Rhea" id="RHEA-COMP:11605"/>
        <dbReference type="ChEBI" id="CHEBI:15377"/>
        <dbReference type="ChEBI" id="CHEBI:30013"/>
        <dbReference type="ChEBI" id="CHEBI:43474"/>
        <dbReference type="ChEBI" id="CHEBI:61977"/>
        <dbReference type="EC" id="3.1.3.16"/>
    </reaction>
</comment>
<evidence type="ECO:0000256" key="6">
    <source>
        <dbReference type="RuleBase" id="RU366066"/>
    </source>
</evidence>
<evidence type="ECO:0000259" key="9">
    <source>
        <dbReference type="PROSITE" id="PS50969"/>
    </source>
</evidence>
<feature type="compositionally biased region" description="Acidic residues" evidence="7">
    <location>
        <begin position="783"/>
        <end position="792"/>
    </location>
</feature>
<dbReference type="InterPro" id="IPR036412">
    <property type="entry name" value="HAD-like_sf"/>
</dbReference>
<dbReference type="CDD" id="cd17729">
    <property type="entry name" value="BRCT_CTDP1"/>
    <property type="match status" value="1"/>
</dbReference>
<dbReference type="SMART" id="SM00292">
    <property type="entry name" value="BRCT"/>
    <property type="match status" value="1"/>
</dbReference>
<feature type="compositionally biased region" description="Acidic residues" evidence="7">
    <location>
        <begin position="646"/>
        <end position="686"/>
    </location>
</feature>
<dbReference type="SMART" id="SM00577">
    <property type="entry name" value="CPDc"/>
    <property type="match status" value="1"/>
</dbReference>
<evidence type="ECO:0000313" key="11">
    <source>
        <dbReference type="EMBL" id="OAQ75066.1"/>
    </source>
</evidence>
<feature type="region of interest" description="Disordered" evidence="7">
    <location>
        <begin position="456"/>
        <end position="485"/>
    </location>
</feature>
<feature type="compositionally biased region" description="Polar residues" evidence="7">
    <location>
        <begin position="730"/>
        <end position="743"/>
    </location>
</feature>
<evidence type="ECO:0000313" key="14">
    <source>
        <dbReference type="Proteomes" id="UP001287286"/>
    </source>
</evidence>
<dbReference type="Proteomes" id="UP000078340">
    <property type="component" value="Unassembled WGS sequence"/>
</dbReference>
<feature type="compositionally biased region" description="Basic and acidic residues" evidence="7">
    <location>
        <begin position="456"/>
        <end position="467"/>
    </location>
</feature>
<dbReference type="EC" id="3.1.3.16" evidence="6"/>
<feature type="domain" description="BRCT" evidence="8">
    <location>
        <begin position="501"/>
        <end position="596"/>
    </location>
</feature>
<dbReference type="EMBL" id="LSBH01000008">
    <property type="protein sequence ID" value="OAQ75708.1"/>
    <property type="molecule type" value="Genomic_DNA"/>
</dbReference>
<evidence type="ECO:0000256" key="2">
    <source>
        <dbReference type="ARBA" id="ARBA00022801"/>
    </source>
</evidence>
<feature type="compositionally biased region" description="Acidic residues" evidence="7">
    <location>
        <begin position="613"/>
        <end position="629"/>
    </location>
</feature>
<dbReference type="CDD" id="cd07521">
    <property type="entry name" value="HAD_FCP1-like"/>
    <property type="match status" value="1"/>
</dbReference>
<evidence type="ECO:0000256" key="3">
    <source>
        <dbReference type="ARBA" id="ARBA00023242"/>
    </source>
</evidence>
<evidence type="ECO:0000256" key="4">
    <source>
        <dbReference type="ARBA" id="ARBA00047761"/>
    </source>
</evidence>
<dbReference type="Pfam" id="PF03031">
    <property type="entry name" value="NIF"/>
    <property type="match status" value="1"/>
</dbReference>
<dbReference type="InterPro" id="IPR004274">
    <property type="entry name" value="FCP1_dom"/>
</dbReference>
<dbReference type="SUPFAM" id="SSF52113">
    <property type="entry name" value="BRCT domain"/>
    <property type="match status" value="1"/>
</dbReference>
<comment type="subcellular location">
    <subcellularLocation>
        <location evidence="1 6">Nucleus</location>
    </subcellularLocation>
</comment>
<keyword evidence="14" id="KW-1185">Reference proteome</keyword>
<evidence type="ECO:0000313" key="12">
    <source>
        <dbReference type="EMBL" id="OAQ75708.1"/>
    </source>
</evidence>
<reference evidence="10" key="2">
    <citation type="submission" date="2023-11" db="EMBL/GenBank/DDBJ databases">
        <authorList>
            <person name="Beijen E."/>
            <person name="Ohm R.A."/>
        </authorList>
    </citation>
    <scope>NUCLEOTIDE SEQUENCE</scope>
    <source>
        <strain evidence="10">CBS 150709</strain>
    </source>
</reference>
<dbReference type="GeneID" id="28893020"/>
<gene>
    <name evidence="10" type="ORF">Purlil1_5601</name>
    <name evidence="12" type="ORF">VFPBJ_09681</name>
    <name evidence="11" type="ORF">VFPFJ_10904</name>
</gene>
<keyword evidence="3 6" id="KW-0539">Nucleus</keyword>
<name>A0A179GB58_PURLI</name>
<dbReference type="InterPro" id="IPR036420">
    <property type="entry name" value="BRCT_dom_sf"/>
</dbReference>
<dbReference type="InterPro" id="IPR023214">
    <property type="entry name" value="HAD_sf"/>
</dbReference>
<dbReference type="AlphaFoldDB" id="A0A179GB58"/>
<dbReference type="GO" id="GO:0005634">
    <property type="term" value="C:nucleus"/>
    <property type="evidence" value="ECO:0007669"/>
    <property type="project" value="UniProtKB-SubCell"/>
</dbReference>
<evidence type="ECO:0000256" key="7">
    <source>
        <dbReference type="SAM" id="MobiDB-lite"/>
    </source>
</evidence>
<accession>A0A179GB58</accession>
<evidence type="ECO:0000256" key="1">
    <source>
        <dbReference type="ARBA" id="ARBA00004123"/>
    </source>
</evidence>
<dbReference type="KEGG" id="plj:28893020"/>
<reference evidence="10 14" key="3">
    <citation type="journal article" date="2024" name="Microbiol. Resour. Announc.">
        <title>Genome annotations for the ascomycete fungi Trichoderma harzianum, Trichoderma aggressivum, and Purpureocillium lilacinum.</title>
        <authorList>
            <person name="Beijen E.P.W."/>
            <person name="Ohm R.A."/>
        </authorList>
    </citation>
    <scope>NUCLEOTIDE SEQUENCE [LARGE SCALE GENOMIC DNA]</scope>
    <source>
        <strain evidence="10 14">CBS 150709</strain>
    </source>
</reference>
<dbReference type="GO" id="GO:0008420">
    <property type="term" value="F:RNA polymerase II CTD heptapeptide repeat phosphatase activity"/>
    <property type="evidence" value="ECO:0007669"/>
    <property type="project" value="UniProtKB-UniRule"/>
</dbReference>
<comment type="function">
    <text evidence="6">This promotes the activity of RNA polymerase II.</text>
</comment>
<protein>
    <recommendedName>
        <fullName evidence="6">RNA polymerase II subunit A C-terminal domain phosphatase</fullName>
        <ecNumber evidence="6">3.1.3.16</ecNumber>
    </recommendedName>
</protein>
<dbReference type="InterPro" id="IPR011947">
    <property type="entry name" value="FCP1_euk"/>
</dbReference>
<sequence>MYDKVVSLGSRLHYPITITKLLKSPGDSIKKQENIIEYKFTWRRRVGDDEWTDETTYTEFDSPAEGRLKDWRIREGQVIGADMPCMTVEEACGHEVQIQGLCSLCGADMTEVNWASEEKDTDRAMINMTHDQTGLMVSESVATKAEHDAQRRLLRQRKLSLVVDLDQTIIHACIEPTVGEWQRDPTNPNHEAVRDVQSFQLNDDGPRGLASGCTYYIKLRPGLRSFLEEVAKMYELHVYTMGTRAYALNIARIVDPDRKLFGNRVISRDENGSITSKSLQRLFPVSTNMVVIIDDRADVWPRNRPNLIKVVPYDFFKGIGDINSSFLPKRTDILPAPPQPQSNGSAETPEAAAAAPSGAKASPLEELARMGGGDDETQLKIQAEEQEKSLEKQLKDRPLLHMQEELDKEDEASQDGEAGDATVTHHRQHLLNDDDEELMALQDHLTDLHSSFYETYDRRRDDRKQSEPTHPPGHNKRRKSSVDDGVDLSMVPDIGDILDELKSNVLSGLVIVLSGLVPLGVNVEDSEIGMQAQSFGAQVLDTVSRRVTHLVVSTSRPRTRKVQQAARISSIKIVNQNWLTDCLSQWRRLDESPYYMDILDSDRGASGGGGGGGEDDTTEVTSEAENEEAAEARDLKDFDWATADKDLEEFLDEDDDGDDDEDDDGNEDGETEDGSESGADAEDGNETDASRRASGKKRKKGADGEESDGDGGSNVAGESVLAKKQRLSRSRGTSALRSVRTPNGSGVGGAGGEADQDSSLPTPVQTGDDGASQGTNSNKNWDDQADFDEDALERELLAELEAAEA</sequence>
<dbReference type="NCBIfam" id="TIGR02250">
    <property type="entry name" value="FCP1_euk"/>
    <property type="match status" value="1"/>
</dbReference>
<dbReference type="Proteomes" id="UP000078240">
    <property type="component" value="Unassembled WGS sequence"/>
</dbReference>
<evidence type="ECO:0000313" key="10">
    <source>
        <dbReference type="EMBL" id="KAK4089975.1"/>
    </source>
</evidence>
<keyword evidence="2 6" id="KW-0378">Hydrolase</keyword>
<dbReference type="OMA" id="DQTVIHC"/>
<dbReference type="InterPro" id="IPR039189">
    <property type="entry name" value="Fcp1"/>
</dbReference>
<dbReference type="OrthoDB" id="10249888at2759"/>
<proteinExistence type="predicted"/>
<dbReference type="Gene3D" id="3.40.50.1000">
    <property type="entry name" value="HAD superfamily/HAD-like"/>
    <property type="match status" value="1"/>
</dbReference>
<dbReference type="EMBL" id="JAWRVI010000017">
    <property type="protein sequence ID" value="KAK4089975.1"/>
    <property type="molecule type" value="Genomic_DNA"/>
</dbReference>
<dbReference type="Proteomes" id="UP001287286">
    <property type="component" value="Unassembled WGS sequence"/>
</dbReference>
<dbReference type="PANTHER" id="PTHR23081">
    <property type="entry name" value="RNA POLYMERASE II CTD PHOSPHATASE"/>
    <property type="match status" value="1"/>
</dbReference>
<feature type="domain" description="FCP1 homology" evidence="9">
    <location>
        <begin position="154"/>
        <end position="334"/>
    </location>
</feature>
<feature type="compositionally biased region" description="Basic and acidic residues" evidence="7">
    <location>
        <begin position="630"/>
        <end position="645"/>
    </location>
</feature>
<dbReference type="STRING" id="33203.A0A179GB58"/>
<dbReference type="PANTHER" id="PTHR23081:SF36">
    <property type="entry name" value="RNA POLYMERASE II SUBUNIT A C-TERMINAL DOMAIN PHOSPHATASE"/>
    <property type="match status" value="1"/>
</dbReference>
<dbReference type="PROSITE" id="PS50172">
    <property type="entry name" value="BRCT"/>
    <property type="match status" value="1"/>
</dbReference>
<comment type="caution">
    <text evidence="11">The sequence shown here is derived from an EMBL/GenBank/DDBJ whole genome shotgun (WGS) entry which is preliminary data.</text>
</comment>
<dbReference type="FunFam" id="3.40.50.1000:FF:000142">
    <property type="entry name" value="Similar to FCP1-like phosphatase"/>
    <property type="match status" value="1"/>
</dbReference>
<dbReference type="Pfam" id="PF00533">
    <property type="entry name" value="BRCT"/>
    <property type="match status" value="1"/>
</dbReference>
<evidence type="ECO:0000313" key="13">
    <source>
        <dbReference type="Proteomes" id="UP000078340"/>
    </source>
</evidence>
<feature type="region of interest" description="Disordered" evidence="7">
    <location>
        <begin position="600"/>
        <end position="793"/>
    </location>
</feature>
<dbReference type="InterPro" id="IPR001357">
    <property type="entry name" value="BRCT_dom"/>
</dbReference>
<feature type="region of interest" description="Disordered" evidence="7">
    <location>
        <begin position="330"/>
        <end position="362"/>
    </location>
</feature>
<dbReference type="SUPFAM" id="SSF56784">
    <property type="entry name" value="HAD-like"/>
    <property type="match status" value="1"/>
</dbReference>
<evidence type="ECO:0000259" key="8">
    <source>
        <dbReference type="PROSITE" id="PS50172"/>
    </source>
</evidence>
<dbReference type="PROSITE" id="PS50969">
    <property type="entry name" value="FCP1"/>
    <property type="match status" value="1"/>
</dbReference>
<reference evidence="11 13" key="1">
    <citation type="submission" date="2016-02" db="EMBL/GenBank/DDBJ databases">
        <title>Biosynthesis of antibiotic leucinostatins and their inhibition on Phytophthora in bio-control Purpureocillium lilacinum.</title>
        <authorList>
            <person name="Wang G."/>
            <person name="Liu Z."/>
            <person name="Lin R."/>
            <person name="Li E."/>
            <person name="Mao Z."/>
            <person name="Ling J."/>
            <person name="Yin W."/>
            <person name="Xie B."/>
        </authorList>
    </citation>
    <scope>NUCLEOTIDE SEQUENCE [LARGE SCALE GENOMIC DNA]</scope>
    <source>
        <strain evidence="12">PLBJ-1</strain>
        <strain evidence="11">PLFJ-1</strain>
    </source>
</reference>
<dbReference type="Gene3D" id="3.40.50.10190">
    <property type="entry name" value="BRCT domain"/>
    <property type="match status" value="1"/>
</dbReference>
<organism evidence="11 13">
    <name type="scientific">Purpureocillium lilacinum</name>
    <name type="common">Paecilomyces lilacinus</name>
    <dbReference type="NCBI Taxonomy" id="33203"/>
    <lineage>
        <taxon>Eukaryota</taxon>
        <taxon>Fungi</taxon>
        <taxon>Dikarya</taxon>
        <taxon>Ascomycota</taxon>
        <taxon>Pezizomycotina</taxon>
        <taxon>Sordariomycetes</taxon>
        <taxon>Hypocreomycetidae</taxon>
        <taxon>Hypocreales</taxon>
        <taxon>Ophiocordycipitaceae</taxon>
        <taxon>Purpureocillium</taxon>
    </lineage>
</organism>
<comment type="catalytic activity">
    <reaction evidence="4 6">
        <text>O-phospho-L-seryl-[protein] + H2O = L-seryl-[protein] + phosphate</text>
        <dbReference type="Rhea" id="RHEA:20629"/>
        <dbReference type="Rhea" id="RHEA-COMP:9863"/>
        <dbReference type="Rhea" id="RHEA-COMP:11604"/>
        <dbReference type="ChEBI" id="CHEBI:15377"/>
        <dbReference type="ChEBI" id="CHEBI:29999"/>
        <dbReference type="ChEBI" id="CHEBI:43474"/>
        <dbReference type="ChEBI" id="CHEBI:83421"/>
        <dbReference type="EC" id="3.1.3.16"/>
    </reaction>
</comment>
<feature type="compositionally biased region" description="Low complexity" evidence="7">
    <location>
        <begin position="344"/>
        <end position="362"/>
    </location>
</feature>
<dbReference type="EMBL" id="LSBI01000017">
    <property type="protein sequence ID" value="OAQ75066.1"/>
    <property type="molecule type" value="Genomic_DNA"/>
</dbReference>